<accession>H6L4W7</accession>
<dbReference type="AlphaFoldDB" id="H6L4W7"/>
<organism evidence="1 2">
    <name type="scientific">Saprospira grandis (strain Lewin)</name>
    <dbReference type="NCBI Taxonomy" id="984262"/>
    <lineage>
        <taxon>Bacteria</taxon>
        <taxon>Pseudomonadati</taxon>
        <taxon>Bacteroidota</taxon>
        <taxon>Saprospiria</taxon>
        <taxon>Saprospirales</taxon>
        <taxon>Saprospiraceae</taxon>
        <taxon>Saprospira</taxon>
    </lineage>
</organism>
<reference evidence="1 2" key="1">
    <citation type="journal article" date="2012" name="Stand. Genomic Sci.">
        <title>Complete genome sequencing and analysis of Saprospira grandis str. Lewin, a predatory marine bacterium.</title>
        <authorList>
            <person name="Saw J.H."/>
            <person name="Yuryev A."/>
            <person name="Kanbe M."/>
            <person name="Hou S."/>
            <person name="Young A.G."/>
            <person name="Aizawa S."/>
            <person name="Alam M."/>
        </authorList>
    </citation>
    <scope>NUCLEOTIDE SEQUENCE [LARGE SCALE GENOMIC DNA]</scope>
    <source>
        <strain evidence="1 2">Lewin</strain>
    </source>
</reference>
<name>H6L4W7_SAPGL</name>
<sequence>MNDRLGRAVPGSQVCSALQPPAAALVWPSATLSIPQPRRAAASPPVNRKKGKNAKAGFLFFGIKKLHLFARFSFYATKICRTWDLTKKTGASRVFSRAK</sequence>
<proteinExistence type="predicted"/>
<dbReference type="EMBL" id="CP002831">
    <property type="protein sequence ID" value="AFC25142.1"/>
    <property type="molecule type" value="Genomic_DNA"/>
</dbReference>
<dbReference type="HOGENOM" id="CLU_2318491_0_0_10"/>
<evidence type="ECO:0000313" key="2">
    <source>
        <dbReference type="Proteomes" id="UP000007519"/>
    </source>
</evidence>
<evidence type="ECO:0000313" key="1">
    <source>
        <dbReference type="EMBL" id="AFC25142.1"/>
    </source>
</evidence>
<protein>
    <submittedName>
        <fullName evidence="1">Uncharacterized protein</fullName>
    </submittedName>
</protein>
<dbReference type="KEGG" id="sgn:SGRA_2414"/>
<keyword evidence="2" id="KW-1185">Reference proteome</keyword>
<dbReference type="Proteomes" id="UP000007519">
    <property type="component" value="Chromosome"/>
</dbReference>
<gene>
    <name evidence="1" type="ordered locus">SGRA_2414</name>
</gene>
<dbReference type="STRING" id="984262.SGRA_2414"/>